<evidence type="ECO:0000313" key="2">
    <source>
        <dbReference type="Proteomes" id="UP000314294"/>
    </source>
</evidence>
<reference evidence="1 2" key="1">
    <citation type="submission" date="2019-03" db="EMBL/GenBank/DDBJ databases">
        <title>First draft genome of Liparis tanakae, snailfish: a comprehensive survey of snailfish specific genes.</title>
        <authorList>
            <person name="Kim W."/>
            <person name="Song I."/>
            <person name="Jeong J.-H."/>
            <person name="Kim D."/>
            <person name="Kim S."/>
            <person name="Ryu S."/>
            <person name="Song J.Y."/>
            <person name="Lee S.K."/>
        </authorList>
    </citation>
    <scope>NUCLEOTIDE SEQUENCE [LARGE SCALE GENOMIC DNA]</scope>
    <source>
        <tissue evidence="1">Muscle</tissue>
    </source>
</reference>
<gene>
    <name evidence="1" type="ORF">EYF80_002475</name>
</gene>
<name>A0A4Z2JBY9_9TELE</name>
<protein>
    <submittedName>
        <fullName evidence="1">Uncharacterized protein</fullName>
    </submittedName>
</protein>
<evidence type="ECO:0000313" key="1">
    <source>
        <dbReference type="EMBL" id="TNN87273.1"/>
    </source>
</evidence>
<dbReference type="AlphaFoldDB" id="A0A4Z2JBY9"/>
<dbReference type="Proteomes" id="UP000314294">
    <property type="component" value="Unassembled WGS sequence"/>
</dbReference>
<keyword evidence="2" id="KW-1185">Reference proteome</keyword>
<sequence length="102" mass="11038">MVEMCEGSKQFSVNLRSMHVFPTPESPSISSLNSTSYCLAMTSDYNGGEGMSTAHRHTLGSRRSFFLLGGSSGSDSELESDPPSKADTALPLRLVYKLLSEE</sequence>
<proteinExistence type="predicted"/>
<accession>A0A4Z2JBY9</accession>
<comment type="caution">
    <text evidence="1">The sequence shown here is derived from an EMBL/GenBank/DDBJ whole genome shotgun (WGS) entry which is preliminary data.</text>
</comment>
<dbReference type="EMBL" id="SRLO01000011">
    <property type="protein sequence ID" value="TNN87273.1"/>
    <property type="molecule type" value="Genomic_DNA"/>
</dbReference>
<organism evidence="1 2">
    <name type="scientific">Liparis tanakae</name>
    <name type="common">Tanaka's snailfish</name>
    <dbReference type="NCBI Taxonomy" id="230148"/>
    <lineage>
        <taxon>Eukaryota</taxon>
        <taxon>Metazoa</taxon>
        <taxon>Chordata</taxon>
        <taxon>Craniata</taxon>
        <taxon>Vertebrata</taxon>
        <taxon>Euteleostomi</taxon>
        <taxon>Actinopterygii</taxon>
        <taxon>Neopterygii</taxon>
        <taxon>Teleostei</taxon>
        <taxon>Neoteleostei</taxon>
        <taxon>Acanthomorphata</taxon>
        <taxon>Eupercaria</taxon>
        <taxon>Perciformes</taxon>
        <taxon>Cottioidei</taxon>
        <taxon>Cottales</taxon>
        <taxon>Liparidae</taxon>
        <taxon>Liparis</taxon>
    </lineage>
</organism>